<feature type="domain" description="Aminoacyl-transfer RNA synthetases class-II family profile" evidence="11">
    <location>
        <begin position="46"/>
        <end position="471"/>
    </location>
</feature>
<dbReference type="GO" id="GO:0006433">
    <property type="term" value="P:prolyl-tRNA aminoacylation"/>
    <property type="evidence" value="ECO:0007669"/>
    <property type="project" value="UniProtKB-UniRule"/>
</dbReference>
<dbReference type="PANTHER" id="PTHR42753">
    <property type="entry name" value="MITOCHONDRIAL RIBOSOME PROTEIN L39/PROLYL-TRNA LIGASE FAMILY MEMBER"/>
    <property type="match status" value="1"/>
</dbReference>
<keyword evidence="4 10" id="KW-0436">Ligase</keyword>
<evidence type="ECO:0000256" key="7">
    <source>
        <dbReference type="ARBA" id="ARBA00022917"/>
    </source>
</evidence>
<evidence type="ECO:0000256" key="6">
    <source>
        <dbReference type="ARBA" id="ARBA00022840"/>
    </source>
</evidence>
<keyword evidence="5 10" id="KW-0547">Nucleotide-binding</keyword>
<evidence type="ECO:0000313" key="13">
    <source>
        <dbReference type="Proteomes" id="UP000005632"/>
    </source>
</evidence>
<dbReference type="HOGENOM" id="CLU_016739_0_0_12"/>
<evidence type="ECO:0000313" key="12">
    <source>
        <dbReference type="EMBL" id="AEV29818.1"/>
    </source>
</evidence>
<dbReference type="InterPro" id="IPR004154">
    <property type="entry name" value="Anticodon-bd"/>
</dbReference>
<proteinExistence type="inferred from homology"/>
<dbReference type="SUPFAM" id="SSF52954">
    <property type="entry name" value="Class II aaRS ABD-related"/>
    <property type="match status" value="1"/>
</dbReference>
<evidence type="ECO:0000256" key="8">
    <source>
        <dbReference type="ARBA" id="ARBA00023146"/>
    </source>
</evidence>
<evidence type="ECO:0000256" key="9">
    <source>
        <dbReference type="ARBA" id="ARBA00047671"/>
    </source>
</evidence>
<dbReference type="PROSITE" id="PS50862">
    <property type="entry name" value="AA_TRNA_LIGASE_II"/>
    <property type="match status" value="1"/>
</dbReference>
<dbReference type="GO" id="GO:0005524">
    <property type="term" value="F:ATP binding"/>
    <property type="evidence" value="ECO:0007669"/>
    <property type="project" value="UniProtKB-UniRule"/>
</dbReference>
<dbReference type="NCBIfam" id="TIGR00409">
    <property type="entry name" value="proS_fam_II"/>
    <property type="match status" value="1"/>
</dbReference>
<comment type="catalytic activity">
    <reaction evidence="9 10">
        <text>tRNA(Pro) + L-proline + ATP = L-prolyl-tRNA(Pro) + AMP + diphosphate</text>
        <dbReference type="Rhea" id="RHEA:14305"/>
        <dbReference type="Rhea" id="RHEA-COMP:9700"/>
        <dbReference type="Rhea" id="RHEA-COMP:9702"/>
        <dbReference type="ChEBI" id="CHEBI:30616"/>
        <dbReference type="ChEBI" id="CHEBI:33019"/>
        <dbReference type="ChEBI" id="CHEBI:60039"/>
        <dbReference type="ChEBI" id="CHEBI:78442"/>
        <dbReference type="ChEBI" id="CHEBI:78532"/>
        <dbReference type="ChEBI" id="CHEBI:456215"/>
        <dbReference type="EC" id="6.1.1.15"/>
    </reaction>
</comment>
<dbReference type="InterPro" id="IPR036754">
    <property type="entry name" value="YbaK/aa-tRNA-synt-asso_dom_sf"/>
</dbReference>
<dbReference type="InterPro" id="IPR023717">
    <property type="entry name" value="Pro-tRNA-Synthase_IIa_type1"/>
</dbReference>
<dbReference type="GO" id="GO:0002161">
    <property type="term" value="F:aminoacyl-tRNA deacylase activity"/>
    <property type="evidence" value="ECO:0007669"/>
    <property type="project" value="InterPro"/>
</dbReference>
<dbReference type="InterPro" id="IPR004500">
    <property type="entry name" value="Pro-tRNA-synth_IIa_bac-type"/>
</dbReference>
<protein>
    <recommendedName>
        <fullName evidence="10">Proline--tRNA ligase</fullName>
        <ecNumber evidence="10">6.1.1.15</ecNumber>
    </recommendedName>
    <alternativeName>
        <fullName evidence="10">Prolyl-tRNA synthetase</fullName>
        <shortName evidence="10">ProRS</shortName>
    </alternativeName>
</protein>
<dbReference type="NCBIfam" id="NF006625">
    <property type="entry name" value="PRK09194.1"/>
    <property type="match status" value="1"/>
</dbReference>
<keyword evidence="8 10" id="KW-0030">Aminoacyl-tRNA synthetase</keyword>
<dbReference type="InterPro" id="IPR006195">
    <property type="entry name" value="aa-tRNA-synth_II"/>
</dbReference>
<dbReference type="KEGG" id="sgp:SpiGrapes_2031"/>
<dbReference type="OrthoDB" id="9809052at2"/>
<dbReference type="InterPro" id="IPR050062">
    <property type="entry name" value="Pro-tRNA_synthetase"/>
</dbReference>
<dbReference type="PRINTS" id="PR01046">
    <property type="entry name" value="TRNASYNTHPRO"/>
</dbReference>
<dbReference type="Pfam" id="PF03129">
    <property type="entry name" value="HGTP_anticodon"/>
    <property type="match status" value="1"/>
</dbReference>
<dbReference type="HAMAP" id="MF_01569">
    <property type="entry name" value="Pro_tRNA_synth_type1"/>
    <property type="match status" value="1"/>
</dbReference>
<dbReference type="PANTHER" id="PTHR42753:SF2">
    <property type="entry name" value="PROLINE--TRNA LIGASE"/>
    <property type="match status" value="1"/>
</dbReference>
<dbReference type="Proteomes" id="UP000005632">
    <property type="component" value="Chromosome"/>
</dbReference>
<dbReference type="GO" id="GO:0004827">
    <property type="term" value="F:proline-tRNA ligase activity"/>
    <property type="evidence" value="ECO:0007669"/>
    <property type="project" value="UniProtKB-UniRule"/>
</dbReference>
<dbReference type="RefSeq" id="WP_014270661.1">
    <property type="nucleotide sequence ID" value="NC_016633.1"/>
</dbReference>
<dbReference type="Pfam" id="PF00587">
    <property type="entry name" value="tRNA-synt_2b"/>
    <property type="match status" value="1"/>
</dbReference>
<dbReference type="Gene3D" id="3.30.930.10">
    <property type="entry name" value="Bira Bifunctional Protein, Domain 2"/>
    <property type="match status" value="2"/>
</dbReference>
<evidence type="ECO:0000256" key="3">
    <source>
        <dbReference type="ARBA" id="ARBA00022490"/>
    </source>
</evidence>
<name>G8QQX0_SPHPG</name>
<evidence type="ECO:0000259" key="11">
    <source>
        <dbReference type="PROSITE" id="PS50862"/>
    </source>
</evidence>
<dbReference type="InterPro" id="IPR044140">
    <property type="entry name" value="ProRS_anticodon_short"/>
</dbReference>
<evidence type="ECO:0000256" key="1">
    <source>
        <dbReference type="ARBA" id="ARBA00004496"/>
    </source>
</evidence>
<evidence type="ECO:0000256" key="4">
    <source>
        <dbReference type="ARBA" id="ARBA00022598"/>
    </source>
</evidence>
<comment type="subcellular location">
    <subcellularLocation>
        <location evidence="1 10">Cytoplasm</location>
    </subcellularLocation>
</comment>
<evidence type="ECO:0000256" key="10">
    <source>
        <dbReference type="HAMAP-Rule" id="MF_01569"/>
    </source>
</evidence>
<sequence>MRMSTLFSRTLREAPNGADCKGYEYLLRAGFIRQMGAGIFSLLPFGFNATRKIEKVIREEMNAIGGQEILMPLVNPADIWKETGRFYSIDKEMSRFQDRGGRDMVLAMTHEECVTDVARGEIDSYKRLPQLVYQIQTKWRDDPRPRAGLIRVREFTMKDSYSFDRDQEGLDAVYADHYKAYFRIFSRCGLPVIVVGADSGMMGGKISHEYMYLSPIGEDTIITCPECGYTANRQVATFSKEYYTEEMKPTEKVLTPDCKTIEDLCAFLKIEKRQTAKAVFMVGTFINAENGEEQEKLIVGVIRGDMDVEENKLQNAAKANSLRPAHVEEILAGGMVPGFGSPIGAHKDVLVIVDDSVAKSNNLVAGANEEGYHLLNTNFERDYSGMVADIASATSGYTCPTCKGSLVSSKGVEVGNIFQLGTRYSESMNCYFQDVDGVRRPVIMGSYGIGVGRMLACLAENFNDDKGLALPITVAPYQVHLVSLVKDIEVGEKIYKDLSDSGIEVLFDDRKESAGVKFADADLIGLPIRITVGNRSLKEGKVEVKLRSNLEETLSYDLENIVGEIKELIEKLTSDINNNVVEKDWVKA</sequence>
<comment type="function">
    <text evidence="10">Catalyzes the attachment of proline to tRNA(Pro) in a two-step reaction: proline is first activated by ATP to form Pro-AMP and then transferred to the acceptor end of tRNA(Pro). As ProRS can inadvertently accommodate and process non-cognate amino acids such as alanine and cysteine, to avoid such errors it has two additional distinct editing activities against alanine. One activity is designated as 'pretransfer' editing and involves the tRNA(Pro)-independent hydrolysis of activated Ala-AMP. The other activity is designated 'posttransfer' editing and involves deacylation of mischarged Ala-tRNA(Pro). The misacylated Cys-tRNA(Pro) is not edited by ProRS.</text>
</comment>
<dbReference type="CDD" id="cd00861">
    <property type="entry name" value="ProRS_anticodon_short"/>
    <property type="match status" value="1"/>
</dbReference>
<accession>G8QQX0</accession>
<organism evidence="12 13">
    <name type="scientific">Sphaerochaeta pleomorpha (strain ATCC BAA-1885 / DSM 22778 / Grapes)</name>
    <dbReference type="NCBI Taxonomy" id="158190"/>
    <lineage>
        <taxon>Bacteria</taxon>
        <taxon>Pseudomonadati</taxon>
        <taxon>Spirochaetota</taxon>
        <taxon>Spirochaetia</taxon>
        <taxon>Spirochaetales</taxon>
        <taxon>Sphaerochaetaceae</taxon>
        <taxon>Sphaerochaeta</taxon>
    </lineage>
</organism>
<dbReference type="Gene3D" id="3.40.50.800">
    <property type="entry name" value="Anticodon-binding domain"/>
    <property type="match status" value="1"/>
</dbReference>
<keyword evidence="13" id="KW-1185">Reference proteome</keyword>
<evidence type="ECO:0000256" key="2">
    <source>
        <dbReference type="ARBA" id="ARBA00011738"/>
    </source>
</evidence>
<dbReference type="EMBL" id="CP003155">
    <property type="protein sequence ID" value="AEV29818.1"/>
    <property type="molecule type" value="Genomic_DNA"/>
</dbReference>
<comment type="similarity">
    <text evidence="10">Belongs to the class-II aminoacyl-tRNA synthetase family. ProS type 1 subfamily.</text>
</comment>
<keyword evidence="3 10" id="KW-0963">Cytoplasm</keyword>
<comment type="subunit">
    <text evidence="2 10">Homodimer.</text>
</comment>
<gene>
    <name evidence="10" type="primary">proS</name>
    <name evidence="12" type="ordered locus">SpiGrapes_2031</name>
</gene>
<dbReference type="STRING" id="158190.SpiGrapes_2031"/>
<dbReference type="SUPFAM" id="SSF55826">
    <property type="entry name" value="YbaK/ProRS associated domain"/>
    <property type="match status" value="1"/>
</dbReference>
<dbReference type="GO" id="GO:0005829">
    <property type="term" value="C:cytosol"/>
    <property type="evidence" value="ECO:0007669"/>
    <property type="project" value="TreeGrafter"/>
</dbReference>
<dbReference type="SUPFAM" id="SSF55681">
    <property type="entry name" value="Class II aaRS and biotin synthetases"/>
    <property type="match status" value="1"/>
</dbReference>
<dbReference type="CDD" id="cd04334">
    <property type="entry name" value="ProRS-INS"/>
    <property type="match status" value="1"/>
</dbReference>
<evidence type="ECO:0000256" key="5">
    <source>
        <dbReference type="ARBA" id="ARBA00022741"/>
    </source>
</evidence>
<dbReference type="EC" id="6.1.1.15" evidence="10"/>
<keyword evidence="7 10" id="KW-0648">Protein biosynthesis</keyword>
<reference evidence="12 13" key="1">
    <citation type="submission" date="2011-11" db="EMBL/GenBank/DDBJ databases">
        <title>Complete sequence of Spirochaeta sp. grapes.</title>
        <authorList>
            <consortium name="US DOE Joint Genome Institute"/>
            <person name="Lucas S."/>
            <person name="Han J."/>
            <person name="Lapidus A."/>
            <person name="Cheng J.-F."/>
            <person name="Goodwin L."/>
            <person name="Pitluck S."/>
            <person name="Peters L."/>
            <person name="Ovchinnikova G."/>
            <person name="Munk A.C."/>
            <person name="Detter J.C."/>
            <person name="Han C."/>
            <person name="Tapia R."/>
            <person name="Land M."/>
            <person name="Hauser L."/>
            <person name="Kyrpides N."/>
            <person name="Ivanova N."/>
            <person name="Pagani I."/>
            <person name="Ritalahtilisa K."/>
            <person name="Loeffler F."/>
            <person name="Woyke T."/>
        </authorList>
    </citation>
    <scope>NUCLEOTIDE SEQUENCE [LARGE SCALE GENOMIC DNA]</scope>
    <source>
        <strain evidence="13">ATCC BAA-1885 / DSM 22778 / Grapes</strain>
    </source>
</reference>
<dbReference type="InterPro" id="IPR002316">
    <property type="entry name" value="Pro-tRNA-ligase_IIa"/>
</dbReference>
<dbReference type="InterPro" id="IPR045864">
    <property type="entry name" value="aa-tRNA-synth_II/BPL/LPL"/>
</dbReference>
<dbReference type="Pfam" id="PF04073">
    <property type="entry name" value="tRNA_edit"/>
    <property type="match status" value="1"/>
</dbReference>
<dbReference type="InterPro" id="IPR036621">
    <property type="entry name" value="Anticodon-bd_dom_sf"/>
</dbReference>
<keyword evidence="6 10" id="KW-0067">ATP-binding</keyword>
<dbReference type="InterPro" id="IPR007214">
    <property type="entry name" value="YbaK/aa-tRNA-synth-assoc-dom"/>
</dbReference>
<dbReference type="InterPro" id="IPR002314">
    <property type="entry name" value="aa-tRNA-synt_IIb"/>
</dbReference>
<dbReference type="AlphaFoldDB" id="G8QQX0"/>
<dbReference type="eggNOG" id="COG0442">
    <property type="taxonomic scope" value="Bacteria"/>
</dbReference>
<comment type="domain">
    <text evidence="10">Consists of three domains: the N-terminal catalytic domain, the editing domain and the C-terminal anticodon-binding domain.</text>
</comment>